<evidence type="ECO:0000256" key="8">
    <source>
        <dbReference type="ARBA" id="ARBA00022833"/>
    </source>
</evidence>
<sequence>MLGSASTTSGEVKEPCGPKLLTLKESLLRMTRGDGEVVPAPAPPCCEGDGKGVPSSPAPSPSPSARHQCMPDLKLKIPARDTPESRYNLLVAKSIEEEMARVEARKAARQCVLEHERAEAEKRKLLEEKMRSLVQENLAGKGSGPTSSDTVTNSGGAPPQGAAAAAATSDPPPEAPRKGASPGLPSPLAAEQQVYCVCRQPYNEMRPMLACDLCDEWFHYECVGLLPPGTVEEDCEIAPDDYHCQKCCEKTGRRYPQAEDGKSTGIVHDECMLRHQYKEGGRLVGGHVENPNRITKALKRLRVRGIVGRCKFIQPRLATDEELLAVHTEGHIRSVMSGEVADKKREAVQIPISPGLSKKDKAFSPGGAGNNEEGLGDEDEEGAPDIYYSEGTGRAAKMAAGCAVAATEEVLSSSLQNAFALVRPPGHHAEHECAMGFCFFNNCAVAAKAALKNENVNRVMIIDWDVHHGNGISNVFYGDNSVLYLSLHRYGKYFFPGTGAADEAGEGKGAGYTVNIPFEATGLGDIDYLAAFQLVVEPIGKQFKPDLVIVACGFDAAKGDPLGEMLLSPAGFYHMTARTAANIQSRMTVVLEGGYNHTNVAKCSEAVVSALLGDSVPLIKANLEDSVNPHTIKALKKVIRVQRKHWNCFDTTAHRACLATGAHQLRVSDLQLAKHTSLLKKHALQRSQTLEYGKILPTNQKGKRASGKSRKTGGFRLHLKGQCIPVVDTKNTKKTSAKSSKRKRGSGSLNVTVPDSKTGISPKGRYILPKPTGKVGAGSPDSYESSMSPLQQRKQSKMLESPSEARYYLVDEFTTSLEAILRSMVEGTSSEALVSKCPNPIDAKAGASASPKNVEQAGKACSMADKKATVEKAGSRPVVQNENAAKEVQQLTQELVNSGSAAMKQEPTAIAKVVLPKDLQSQLATEDTLVARVSKAAGSVLNSLPAASKAASIPVASVLNTQNNNSAGLDLNALLFKSNLLVQQQQTQQMLNKALFNAAPTVSPNTALTMQVLNAQQAIPAAVSQDKLDTSSSDASKALFLRQAAQLLQASSVAGLQSQEPQGVAASFQMGTPLFTPQQQSLLSRIQNTQIPRIQVPSALPMASTTSLSQELQQLQQLQRLQQLQQQQRNPLLEGLNSLLQQHQTPSLDSLNSIASLPISQLQQLASQLGNTDN</sequence>
<keyword evidence="14" id="KW-0175">Coiled coil</keyword>
<dbReference type="AlphaFoldDB" id="A0A5B8ME36"/>
<feature type="compositionally biased region" description="Polar residues" evidence="15">
    <location>
        <begin position="144"/>
        <end position="155"/>
    </location>
</feature>
<dbReference type="Proteomes" id="UP000316726">
    <property type="component" value="Chromosome 1"/>
</dbReference>
<keyword evidence="6 13" id="KW-0863">Zinc-finger</keyword>
<evidence type="ECO:0000259" key="16">
    <source>
        <dbReference type="PROSITE" id="PS50016"/>
    </source>
</evidence>
<evidence type="ECO:0000256" key="1">
    <source>
        <dbReference type="ARBA" id="ARBA00004123"/>
    </source>
</evidence>
<dbReference type="PANTHER" id="PTHR10625">
    <property type="entry name" value="HISTONE DEACETYLASE HDAC1-RELATED"/>
    <property type="match status" value="1"/>
</dbReference>
<feature type="domain" description="PHD-type" evidence="16">
    <location>
        <begin position="193"/>
        <end position="250"/>
    </location>
</feature>
<feature type="compositionally biased region" description="Acidic residues" evidence="15">
    <location>
        <begin position="374"/>
        <end position="383"/>
    </location>
</feature>
<evidence type="ECO:0000256" key="11">
    <source>
        <dbReference type="ARBA" id="ARBA00023163"/>
    </source>
</evidence>
<reference evidence="17 18" key="1">
    <citation type="submission" date="2018-07" db="EMBL/GenBank/DDBJ databases">
        <title>The complete nuclear genome of the prasinophyte Chloropicon primus (CCMP1205).</title>
        <authorList>
            <person name="Pombert J.-F."/>
            <person name="Otis C."/>
            <person name="Turmel M."/>
            <person name="Lemieux C."/>
        </authorList>
    </citation>
    <scope>NUCLEOTIDE SEQUENCE [LARGE SCALE GENOMIC DNA]</scope>
    <source>
        <strain evidence="17 18">CCMP1205</strain>
    </source>
</reference>
<keyword evidence="8" id="KW-0862">Zinc</keyword>
<dbReference type="InterPro" id="IPR000286">
    <property type="entry name" value="HDACs"/>
</dbReference>
<comment type="subcellular location">
    <subcellularLocation>
        <location evidence="1">Nucleus</location>
    </subcellularLocation>
</comment>
<dbReference type="InterPro" id="IPR011011">
    <property type="entry name" value="Znf_FYVE_PHD"/>
</dbReference>
<dbReference type="SUPFAM" id="SSF52768">
    <property type="entry name" value="Arginase/deacetylase"/>
    <property type="match status" value="1"/>
</dbReference>
<dbReference type="STRING" id="1764295.A0A5B8ME36"/>
<dbReference type="Pfam" id="PF00850">
    <property type="entry name" value="Hist_deacetyl"/>
    <property type="match status" value="1"/>
</dbReference>
<feature type="coiled-coil region" evidence="14">
    <location>
        <begin position="108"/>
        <end position="135"/>
    </location>
</feature>
<keyword evidence="4" id="KW-0678">Repressor</keyword>
<dbReference type="SMART" id="SM00249">
    <property type="entry name" value="PHD"/>
    <property type="match status" value="1"/>
</dbReference>
<comment type="similarity">
    <text evidence="2">Belongs to the histone deacetylase family. HD type 2 subfamily.</text>
</comment>
<evidence type="ECO:0000256" key="7">
    <source>
        <dbReference type="ARBA" id="ARBA00022801"/>
    </source>
</evidence>
<gene>
    <name evidence="17" type="ORF">A3770_01p01280</name>
</gene>
<name>A0A5B8ME36_9CHLO</name>
<evidence type="ECO:0000256" key="3">
    <source>
        <dbReference type="ARBA" id="ARBA00012111"/>
    </source>
</evidence>
<feature type="region of interest" description="Disordered" evidence="15">
    <location>
        <begin position="728"/>
        <end position="795"/>
    </location>
</feature>
<evidence type="ECO:0000256" key="9">
    <source>
        <dbReference type="ARBA" id="ARBA00022853"/>
    </source>
</evidence>
<evidence type="ECO:0000256" key="6">
    <source>
        <dbReference type="ARBA" id="ARBA00022771"/>
    </source>
</evidence>
<evidence type="ECO:0000256" key="12">
    <source>
        <dbReference type="ARBA" id="ARBA00023242"/>
    </source>
</evidence>
<dbReference type="PANTHER" id="PTHR10625:SF5">
    <property type="entry name" value="HISTONE DEACETYLASE"/>
    <property type="match status" value="1"/>
</dbReference>
<evidence type="ECO:0000256" key="13">
    <source>
        <dbReference type="PROSITE-ProRule" id="PRU00146"/>
    </source>
</evidence>
<dbReference type="EC" id="3.5.1.98" evidence="3"/>
<dbReference type="InterPro" id="IPR023696">
    <property type="entry name" value="Ureohydrolase_dom_sf"/>
</dbReference>
<dbReference type="EMBL" id="CP031034">
    <property type="protein sequence ID" value="QDZ17610.1"/>
    <property type="molecule type" value="Genomic_DNA"/>
</dbReference>
<dbReference type="GO" id="GO:0008270">
    <property type="term" value="F:zinc ion binding"/>
    <property type="evidence" value="ECO:0007669"/>
    <property type="project" value="UniProtKB-KW"/>
</dbReference>
<keyword evidence="12" id="KW-0539">Nucleus</keyword>
<dbReference type="InterPro" id="IPR019786">
    <property type="entry name" value="Zinc_finger_PHD-type_CS"/>
</dbReference>
<dbReference type="GO" id="GO:0000118">
    <property type="term" value="C:histone deacetylase complex"/>
    <property type="evidence" value="ECO:0007669"/>
    <property type="project" value="TreeGrafter"/>
</dbReference>
<keyword evidence="11" id="KW-0804">Transcription</keyword>
<feature type="region of interest" description="Disordered" evidence="15">
    <location>
        <begin position="137"/>
        <end position="184"/>
    </location>
</feature>
<keyword evidence="18" id="KW-1185">Reference proteome</keyword>
<feature type="region of interest" description="Disordered" evidence="15">
    <location>
        <begin position="355"/>
        <end position="387"/>
    </location>
</feature>
<evidence type="ECO:0000256" key="4">
    <source>
        <dbReference type="ARBA" id="ARBA00022491"/>
    </source>
</evidence>
<dbReference type="OrthoDB" id="424012at2759"/>
<dbReference type="PRINTS" id="PR01270">
    <property type="entry name" value="HDASUPER"/>
</dbReference>
<evidence type="ECO:0000313" key="17">
    <source>
        <dbReference type="EMBL" id="QDZ17610.1"/>
    </source>
</evidence>
<dbReference type="PROSITE" id="PS50016">
    <property type="entry name" value="ZF_PHD_2"/>
    <property type="match status" value="1"/>
</dbReference>
<dbReference type="PROSITE" id="PS01359">
    <property type="entry name" value="ZF_PHD_1"/>
    <property type="match status" value="1"/>
</dbReference>
<dbReference type="InterPro" id="IPR019787">
    <property type="entry name" value="Znf_PHD-finger"/>
</dbReference>
<proteinExistence type="inferred from homology"/>
<feature type="compositionally biased region" description="Polar residues" evidence="15">
    <location>
        <begin position="749"/>
        <end position="759"/>
    </location>
</feature>
<feature type="compositionally biased region" description="Polar residues" evidence="15">
    <location>
        <begin position="782"/>
        <end position="793"/>
    </location>
</feature>
<dbReference type="GO" id="GO:0141221">
    <property type="term" value="F:histone deacetylase activity, hydrolytic mechanism"/>
    <property type="evidence" value="ECO:0007669"/>
    <property type="project" value="UniProtKB-EC"/>
</dbReference>
<dbReference type="CDD" id="cd09992">
    <property type="entry name" value="HDAC_classII"/>
    <property type="match status" value="1"/>
</dbReference>
<evidence type="ECO:0000256" key="2">
    <source>
        <dbReference type="ARBA" id="ARBA00007738"/>
    </source>
</evidence>
<dbReference type="InterPro" id="IPR023801">
    <property type="entry name" value="His_deacetylse_dom"/>
</dbReference>
<keyword evidence="5" id="KW-0479">Metal-binding</keyword>
<feature type="compositionally biased region" description="Low complexity" evidence="15">
    <location>
        <begin position="157"/>
        <end position="169"/>
    </location>
</feature>
<keyword evidence="10" id="KW-0805">Transcription regulation</keyword>
<dbReference type="Gene3D" id="3.30.40.10">
    <property type="entry name" value="Zinc/RING finger domain, C3HC4 (zinc finger)"/>
    <property type="match status" value="1"/>
</dbReference>
<evidence type="ECO:0000256" key="15">
    <source>
        <dbReference type="SAM" id="MobiDB-lite"/>
    </source>
</evidence>
<dbReference type="Gene3D" id="3.40.800.20">
    <property type="entry name" value="Histone deacetylase domain"/>
    <property type="match status" value="1"/>
</dbReference>
<evidence type="ECO:0000256" key="14">
    <source>
        <dbReference type="SAM" id="Coils"/>
    </source>
</evidence>
<evidence type="ECO:0000313" key="18">
    <source>
        <dbReference type="Proteomes" id="UP000316726"/>
    </source>
</evidence>
<dbReference type="SUPFAM" id="SSF57903">
    <property type="entry name" value="FYVE/PHD zinc finger"/>
    <property type="match status" value="1"/>
</dbReference>
<dbReference type="GO" id="GO:0040029">
    <property type="term" value="P:epigenetic regulation of gene expression"/>
    <property type="evidence" value="ECO:0007669"/>
    <property type="project" value="TreeGrafter"/>
</dbReference>
<feature type="compositionally biased region" description="Basic residues" evidence="15">
    <location>
        <begin position="732"/>
        <end position="745"/>
    </location>
</feature>
<organism evidence="17 18">
    <name type="scientific">Chloropicon primus</name>
    <dbReference type="NCBI Taxonomy" id="1764295"/>
    <lineage>
        <taxon>Eukaryota</taxon>
        <taxon>Viridiplantae</taxon>
        <taxon>Chlorophyta</taxon>
        <taxon>Chloropicophyceae</taxon>
        <taxon>Chloropicales</taxon>
        <taxon>Chloropicaceae</taxon>
        <taxon>Chloropicon</taxon>
    </lineage>
</organism>
<evidence type="ECO:0000256" key="5">
    <source>
        <dbReference type="ARBA" id="ARBA00022723"/>
    </source>
</evidence>
<dbReference type="InterPro" id="IPR013083">
    <property type="entry name" value="Znf_RING/FYVE/PHD"/>
</dbReference>
<keyword evidence="9" id="KW-0156">Chromatin regulator</keyword>
<dbReference type="InterPro" id="IPR037138">
    <property type="entry name" value="His_deacetylse_dom_sf"/>
</dbReference>
<dbReference type="InterPro" id="IPR001965">
    <property type="entry name" value="Znf_PHD"/>
</dbReference>
<evidence type="ECO:0000256" key="10">
    <source>
        <dbReference type="ARBA" id="ARBA00023015"/>
    </source>
</evidence>
<accession>A0A5B8ME36</accession>
<protein>
    <recommendedName>
        <fullName evidence="3">histone deacetylase</fullName>
        <ecNumber evidence="3">3.5.1.98</ecNumber>
    </recommendedName>
</protein>
<feature type="region of interest" description="Disordered" evidence="15">
    <location>
        <begin position="32"/>
        <end position="70"/>
    </location>
</feature>
<keyword evidence="7" id="KW-0378">Hydrolase</keyword>